<evidence type="ECO:0000313" key="2">
    <source>
        <dbReference type="Proteomes" id="UP001161247"/>
    </source>
</evidence>
<dbReference type="EMBL" id="OX459122">
    <property type="protein sequence ID" value="CAI9105635.1"/>
    <property type="molecule type" value="Genomic_DNA"/>
</dbReference>
<accession>A0AAV1DCW7</accession>
<reference evidence="1" key="1">
    <citation type="submission" date="2023-03" db="EMBL/GenBank/DDBJ databases">
        <authorList>
            <person name="Julca I."/>
        </authorList>
    </citation>
    <scope>NUCLEOTIDE SEQUENCE</scope>
</reference>
<dbReference type="AlphaFoldDB" id="A0AAV1DCW7"/>
<proteinExistence type="predicted"/>
<organism evidence="1 2">
    <name type="scientific">Oldenlandia corymbosa var. corymbosa</name>
    <dbReference type="NCBI Taxonomy" id="529605"/>
    <lineage>
        <taxon>Eukaryota</taxon>
        <taxon>Viridiplantae</taxon>
        <taxon>Streptophyta</taxon>
        <taxon>Embryophyta</taxon>
        <taxon>Tracheophyta</taxon>
        <taxon>Spermatophyta</taxon>
        <taxon>Magnoliopsida</taxon>
        <taxon>eudicotyledons</taxon>
        <taxon>Gunneridae</taxon>
        <taxon>Pentapetalae</taxon>
        <taxon>asterids</taxon>
        <taxon>lamiids</taxon>
        <taxon>Gentianales</taxon>
        <taxon>Rubiaceae</taxon>
        <taxon>Rubioideae</taxon>
        <taxon>Spermacoceae</taxon>
        <taxon>Hedyotis-Oldenlandia complex</taxon>
        <taxon>Oldenlandia</taxon>
    </lineage>
</organism>
<dbReference type="Proteomes" id="UP001161247">
    <property type="component" value="Chromosome 5"/>
</dbReference>
<evidence type="ECO:0000313" key="1">
    <source>
        <dbReference type="EMBL" id="CAI9105635.1"/>
    </source>
</evidence>
<gene>
    <name evidence="1" type="ORF">OLC1_LOCUS14288</name>
</gene>
<protein>
    <submittedName>
        <fullName evidence="1">OLC1v1004604C1</fullName>
    </submittedName>
</protein>
<sequence length="187" mass="20495">MGDFGLLLSGFKGRTNWSLKEIFSDNMTCKGIFAYDNFQHLKGIVTQTASMEEYKLNNDFVKSIVPEDPLIRHYFIAGVYLPQKGFVGTLFRANLVEVDDFGLLLTGFKGGTSASILHGLYTHAYVSLNELELLGVLQGCEPKELRKSRPEIVSSFRGGTSLSLMDDDGMLLTSVNGVASKGNSLSP</sequence>
<name>A0AAV1DCW7_OLDCO</name>
<keyword evidence="2" id="KW-1185">Reference proteome</keyword>